<evidence type="ECO:0000256" key="2">
    <source>
        <dbReference type="ARBA" id="ARBA00022857"/>
    </source>
</evidence>
<dbReference type="AlphaFoldDB" id="A0A317XGS2"/>
<evidence type="ECO:0000313" key="7">
    <source>
        <dbReference type="Proteomes" id="UP000246740"/>
    </source>
</evidence>
<accession>A0A317XGS2</accession>
<protein>
    <submittedName>
        <fullName evidence="6">NAD(P)-binding protein</fullName>
    </submittedName>
</protein>
<dbReference type="InterPro" id="IPR020904">
    <property type="entry name" value="Sc_DH/Rdtase_CS"/>
</dbReference>
<dbReference type="PRINTS" id="PR00081">
    <property type="entry name" value="GDHRDH"/>
</dbReference>
<dbReference type="InterPro" id="IPR036291">
    <property type="entry name" value="NAD(P)-bd_dom_sf"/>
</dbReference>
<keyword evidence="5" id="KW-1133">Transmembrane helix</keyword>
<keyword evidence="5" id="KW-0472">Membrane</keyword>
<keyword evidence="3" id="KW-0560">Oxidoreductase</keyword>
<evidence type="ECO:0000313" key="6">
    <source>
        <dbReference type="EMBL" id="PWY97291.1"/>
    </source>
</evidence>
<dbReference type="PROSITE" id="PS00061">
    <property type="entry name" value="ADH_SHORT"/>
    <property type="match status" value="1"/>
</dbReference>
<dbReference type="GO" id="GO:0016616">
    <property type="term" value="F:oxidoreductase activity, acting on the CH-OH group of donors, NAD or NADP as acceptor"/>
    <property type="evidence" value="ECO:0007669"/>
    <property type="project" value="TreeGrafter"/>
</dbReference>
<comment type="similarity">
    <text evidence="1 4">Belongs to the short-chain dehydrogenases/reductases (SDR) family.</text>
</comment>
<keyword evidence="7" id="KW-1185">Reference proteome</keyword>
<dbReference type="Gene3D" id="3.40.50.720">
    <property type="entry name" value="NAD(P)-binding Rossmann-like Domain"/>
    <property type="match status" value="1"/>
</dbReference>
<dbReference type="Proteomes" id="UP000246740">
    <property type="component" value="Unassembled WGS sequence"/>
</dbReference>
<dbReference type="InterPro" id="IPR002347">
    <property type="entry name" value="SDR_fam"/>
</dbReference>
<dbReference type="OrthoDB" id="10253736at2759"/>
<evidence type="ECO:0000256" key="1">
    <source>
        <dbReference type="ARBA" id="ARBA00006484"/>
    </source>
</evidence>
<keyword evidence="2" id="KW-0521">NADP</keyword>
<dbReference type="EMBL" id="KZ819212">
    <property type="protein sequence ID" value="PWY97291.1"/>
    <property type="molecule type" value="Genomic_DNA"/>
</dbReference>
<organism evidence="6 7">
    <name type="scientific">Testicularia cyperi</name>
    <dbReference type="NCBI Taxonomy" id="1882483"/>
    <lineage>
        <taxon>Eukaryota</taxon>
        <taxon>Fungi</taxon>
        <taxon>Dikarya</taxon>
        <taxon>Basidiomycota</taxon>
        <taxon>Ustilaginomycotina</taxon>
        <taxon>Ustilaginomycetes</taxon>
        <taxon>Ustilaginales</taxon>
        <taxon>Anthracoideaceae</taxon>
        <taxon>Testicularia</taxon>
    </lineage>
</organism>
<dbReference type="STRING" id="1882483.A0A317XGS2"/>
<proteinExistence type="inferred from homology"/>
<reference evidence="6 7" key="1">
    <citation type="journal article" date="2018" name="Mol. Biol. Evol.">
        <title>Broad Genomic Sampling Reveals a Smut Pathogenic Ancestry of the Fungal Clade Ustilaginomycotina.</title>
        <authorList>
            <person name="Kijpornyongpan T."/>
            <person name="Mondo S.J."/>
            <person name="Barry K."/>
            <person name="Sandor L."/>
            <person name="Lee J."/>
            <person name="Lipzen A."/>
            <person name="Pangilinan J."/>
            <person name="LaButti K."/>
            <person name="Hainaut M."/>
            <person name="Henrissat B."/>
            <person name="Grigoriev I.V."/>
            <person name="Spatafora J.W."/>
            <person name="Aime M.C."/>
        </authorList>
    </citation>
    <scope>NUCLEOTIDE SEQUENCE [LARGE SCALE GENOMIC DNA]</scope>
    <source>
        <strain evidence="6 7">MCA 3645</strain>
    </source>
</reference>
<evidence type="ECO:0000256" key="4">
    <source>
        <dbReference type="RuleBase" id="RU000363"/>
    </source>
</evidence>
<dbReference type="PANTHER" id="PTHR24322:SF736">
    <property type="entry name" value="RETINOL DEHYDROGENASE 10"/>
    <property type="match status" value="1"/>
</dbReference>
<dbReference type="Pfam" id="PF00106">
    <property type="entry name" value="adh_short"/>
    <property type="match status" value="1"/>
</dbReference>
<evidence type="ECO:0000256" key="3">
    <source>
        <dbReference type="ARBA" id="ARBA00023002"/>
    </source>
</evidence>
<sequence>MSALTISSLTDRLNGYYTRLTATRGGTAALVAFALWATRLVFRSRKRAAAKKAWSNLTAEVAVVTGGSGGIGIEVVRRLAAKGVKVAILDIVEPNKSVLSPTVKFYRTDLTDYDNIVEVAKQIERELGPVTILVNNAGVANDGPSVMEFDPKKTKLTIEVNLLSHFYTLRVFLPHMVRANHGHVMATASAGSFIMPAGGADYGATKAGVLSLHETLQVELDLLYGRRDPGSRTGAGIALSICHPFWVASPMTSQIFKPEAVSKFLEPSWIADKMVDRLLSGCGGSLYLPGWIGNLAWLRVLPHALQHRIRCKATMDLHKAKREDRPDAIMP</sequence>
<dbReference type="FunCoup" id="A0A317XGS2">
    <property type="interactions" value="86"/>
</dbReference>
<dbReference type="PANTHER" id="PTHR24322">
    <property type="entry name" value="PKSB"/>
    <property type="match status" value="1"/>
</dbReference>
<dbReference type="PRINTS" id="PR00080">
    <property type="entry name" value="SDRFAMILY"/>
</dbReference>
<evidence type="ECO:0000256" key="5">
    <source>
        <dbReference type="SAM" id="Phobius"/>
    </source>
</evidence>
<gene>
    <name evidence="6" type="ORF">BCV70DRAFT_69040</name>
</gene>
<name>A0A317XGS2_9BASI</name>
<keyword evidence="5" id="KW-0812">Transmembrane</keyword>
<dbReference type="SUPFAM" id="SSF51735">
    <property type="entry name" value="NAD(P)-binding Rossmann-fold domains"/>
    <property type="match status" value="1"/>
</dbReference>
<feature type="transmembrane region" description="Helical" evidence="5">
    <location>
        <begin position="20"/>
        <end position="42"/>
    </location>
</feature>
<dbReference type="InParanoid" id="A0A317XGS2"/>